<keyword evidence="2" id="KW-1185">Reference proteome</keyword>
<dbReference type="EMBL" id="CAJHCP010000004">
    <property type="protein sequence ID" value="CAD6528129.1"/>
    <property type="molecule type" value="Genomic_DNA"/>
</dbReference>
<gene>
    <name evidence="1" type="ORF">LMG28140_02052</name>
</gene>
<proteinExistence type="predicted"/>
<evidence type="ECO:0000313" key="1">
    <source>
        <dbReference type="EMBL" id="CAD6528129.1"/>
    </source>
</evidence>
<sequence>MGQRFNHTSRRKVTQPLHSVTLMKIDAFFSKIAELSSIADRYTVYFRAKEDKFVTWQFAVSHPLEVLENVYSHKVRQALKKDDDLLVRMQTTQDKLSEYFELGEIPARLMGKERPTDPELKVLDAVRIVNKISDGREEDKENNRDSFPSNFTLQTLETIERLFKDNNNVAALSEARKILIDVLFENPQRAGAGSVAEWLNKDIKSYDAYLEKLAEIAADFKKNLKHFTIIKINNSIDAFVLLRYYVSYEVRGSQLLLTQNEIRSVSVGLTDLLHNTKDIGHHELLSCCLSEIEEKLLSAPGLNKHVLFYLKGGRALQFFLETPEKGDNDWDCQFLIDPDLPAAEWYEKYRLAQNVLLEAMFSVRRKVEAFFLEKADESSGVLFSLTEKMDERKDAIREKIQGVLDQANLEIDEDPYLGDYREYQNTKAELIDVGAARRDTVELWEQWHLLHGQLLEGKYGKSPGPSIPPAIYYLNEHLLMASEVIGKRSKAAAKLVSRITRLKQILERYDLPQDDHYSTRMGLQTDNSDVQKIARVRFNQIWESFGCDVDPELGARVKSDFVDAMNQQTDKLVFQNSTIWDSLGADAQGAIKLAANKTWTPDIDRFFCCLWRLQDLSRKLIDTQKDRSTKLVTQVGIKNKVSPLELVESMFEKLDGLINSPREERYISLVYTGGHAANCHYNFLKGRNASLEKYKPEPVPYLSAALHCVKYKLRDDSAIPTESQIFEFVESLIEPCKAEFKHADHSLVLKSNRTNFTFELYVDEGLAGVIKLEFHAALSTVPFVSYVWGKPCLSLKDLVREYTRRLAITSDFAVQGSLREALDQVTGIMTEFTTQ</sequence>
<comment type="caution">
    <text evidence="1">The sequence shown here is derived from an EMBL/GenBank/DDBJ whole genome shotgun (WGS) entry which is preliminary data.</text>
</comment>
<reference evidence="1 2" key="1">
    <citation type="submission" date="2020-10" db="EMBL/GenBank/DDBJ databases">
        <authorList>
            <person name="Peeters C."/>
        </authorList>
    </citation>
    <scope>NUCLEOTIDE SEQUENCE [LARGE SCALE GENOMIC DNA]</scope>
    <source>
        <strain evidence="1 2">LMG 28140</strain>
    </source>
</reference>
<protein>
    <recommendedName>
        <fullName evidence="3">DUF1631 family protein</fullName>
    </recommendedName>
</protein>
<evidence type="ECO:0000313" key="2">
    <source>
        <dbReference type="Proteomes" id="UP000598032"/>
    </source>
</evidence>
<organism evidence="1 2">
    <name type="scientific">Paraburkholderia metrosideri</name>
    <dbReference type="NCBI Taxonomy" id="580937"/>
    <lineage>
        <taxon>Bacteria</taxon>
        <taxon>Pseudomonadati</taxon>
        <taxon>Pseudomonadota</taxon>
        <taxon>Betaproteobacteria</taxon>
        <taxon>Burkholderiales</taxon>
        <taxon>Burkholderiaceae</taxon>
        <taxon>Paraburkholderia</taxon>
    </lineage>
</organism>
<dbReference type="Proteomes" id="UP000598032">
    <property type="component" value="Unassembled WGS sequence"/>
</dbReference>
<name>A0ABM8NJ49_9BURK</name>
<evidence type="ECO:0008006" key="3">
    <source>
        <dbReference type="Google" id="ProtNLM"/>
    </source>
</evidence>
<accession>A0ABM8NJ49</accession>